<dbReference type="RefSeq" id="WP_055286754.1">
    <property type="nucleotide sequence ID" value="NZ_CABIXW010000003.1"/>
</dbReference>
<reference evidence="1 2" key="1">
    <citation type="submission" date="2015-09" db="EMBL/GenBank/DDBJ databases">
        <authorList>
            <consortium name="Pathogen Informatics"/>
        </authorList>
    </citation>
    <scope>NUCLEOTIDE SEQUENCE [LARGE SCALE GENOMIC DNA]</scope>
    <source>
        <strain evidence="1 2">2789STDY5834878</strain>
    </source>
</reference>
<organism evidence="1 2">
    <name type="scientific">Lachnospira eligens</name>
    <dbReference type="NCBI Taxonomy" id="39485"/>
    <lineage>
        <taxon>Bacteria</taxon>
        <taxon>Bacillati</taxon>
        <taxon>Bacillota</taxon>
        <taxon>Clostridia</taxon>
        <taxon>Lachnospirales</taxon>
        <taxon>Lachnospiraceae</taxon>
        <taxon>Lachnospira</taxon>
    </lineage>
</organism>
<accession>A0A174ZA49</accession>
<name>A0A174ZA49_9FIRM</name>
<dbReference type="Proteomes" id="UP000095780">
    <property type="component" value="Unassembled WGS sequence"/>
</dbReference>
<evidence type="ECO:0000313" key="1">
    <source>
        <dbReference type="EMBL" id="CUQ84134.1"/>
    </source>
</evidence>
<dbReference type="AlphaFoldDB" id="A0A174ZA49"/>
<evidence type="ECO:0000313" key="2">
    <source>
        <dbReference type="Proteomes" id="UP000095780"/>
    </source>
</evidence>
<sequence length="181" mass="21316">MNEDRHIIWSNYDLDYEDWKDDLEADYPDLSEQERIALMYEINGDYLDDERMNLNLQLSAPILVIGDLGLWNGRRMGYKEIASGNIRDCLYSDTDYSTWYVDRLGDLRCDAIHHDGTNHYLYRTYKPGVRQSQIDNLKEKLYFGTATRSDITRITRRLGDEIAKVYGFSIPRQRQAQAAER</sequence>
<protein>
    <submittedName>
        <fullName evidence="1">Uncharacterized protein</fullName>
    </submittedName>
</protein>
<gene>
    <name evidence="1" type="ORF">ERS852492_01348</name>
</gene>
<proteinExistence type="predicted"/>
<dbReference type="EMBL" id="CZBV01000003">
    <property type="protein sequence ID" value="CUQ84134.1"/>
    <property type="molecule type" value="Genomic_DNA"/>
</dbReference>